<evidence type="ECO:0000259" key="2">
    <source>
        <dbReference type="PROSITE" id="PS51857"/>
    </source>
</evidence>
<dbReference type="InterPro" id="IPR011129">
    <property type="entry name" value="CSD"/>
</dbReference>
<dbReference type="InterPro" id="IPR002059">
    <property type="entry name" value="CSP_DNA-bd"/>
</dbReference>
<dbReference type="Pfam" id="PF00313">
    <property type="entry name" value="CSD"/>
    <property type="match status" value="1"/>
</dbReference>
<evidence type="ECO:0000256" key="1">
    <source>
        <dbReference type="SAM" id="MobiDB-lite"/>
    </source>
</evidence>
<proteinExistence type="evidence at transcript level"/>
<dbReference type="InterPro" id="IPR012340">
    <property type="entry name" value="NA-bd_OB-fold"/>
</dbReference>
<dbReference type="GO" id="GO:0003676">
    <property type="term" value="F:nucleic acid binding"/>
    <property type="evidence" value="ECO:0007669"/>
    <property type="project" value="InterPro"/>
</dbReference>
<evidence type="ECO:0000313" key="3">
    <source>
        <dbReference type="EMBL" id="AAW25675.1"/>
    </source>
</evidence>
<dbReference type="SUPFAM" id="SSF50249">
    <property type="entry name" value="Nucleic acid-binding proteins"/>
    <property type="match status" value="1"/>
</dbReference>
<dbReference type="SMART" id="SM00357">
    <property type="entry name" value="CSP"/>
    <property type="match status" value="1"/>
</dbReference>
<dbReference type="EMBL" id="AY813943">
    <property type="protein sequence ID" value="AAW25675.1"/>
    <property type="molecule type" value="mRNA"/>
</dbReference>
<feature type="compositionally biased region" description="Basic and acidic residues" evidence="1">
    <location>
        <begin position="1"/>
        <end position="13"/>
    </location>
</feature>
<dbReference type="Gene3D" id="2.40.50.140">
    <property type="entry name" value="Nucleic acid-binding proteins"/>
    <property type="match status" value="1"/>
</dbReference>
<protein>
    <submittedName>
        <fullName evidence="3">SJCHGC00971 protein</fullName>
    </submittedName>
</protein>
<dbReference type="CDD" id="cd04458">
    <property type="entry name" value="CSP_CDS"/>
    <property type="match status" value="1"/>
</dbReference>
<dbReference type="PROSITE" id="PS51857">
    <property type="entry name" value="CSD_2"/>
    <property type="match status" value="1"/>
</dbReference>
<feature type="domain" description="CSD" evidence="2">
    <location>
        <begin position="25"/>
        <end position="94"/>
    </location>
</feature>
<dbReference type="InterPro" id="IPR019844">
    <property type="entry name" value="CSD_CS"/>
</dbReference>
<name>Q5DET1_SCHJA</name>
<dbReference type="PROSITE" id="PS00352">
    <property type="entry name" value="CSD_1"/>
    <property type="match status" value="1"/>
</dbReference>
<dbReference type="PRINTS" id="PR00050">
    <property type="entry name" value="COLDSHOCK"/>
</dbReference>
<sequence>MADARAADKDEQQKQNTPRKVMEERVKGVVKWFNVKAGYGFINRQDTSTDIFVHQSAISRNNPEKLQRSLQEGEEVEFYVVEGDKGDEASEVTGPGGEPVKGSVYAALRGRGRSPRVFNMRGRGRGMGPGGFSSNQDFGHYYGPRGRGRGRGGSDMYGAGYEFMDRGGRGRGFRGRGRPRGRGFRGAVDSSPEVAVVPVEEEIIIIMKMARQICAMHRMSSQFHIKNCHFRNLCILSAFIHACLSFNSIV</sequence>
<accession>Q5DET1</accession>
<dbReference type="PANTHER" id="PTHR11544">
    <property type="entry name" value="COLD SHOCK DOMAIN CONTAINING PROTEINS"/>
    <property type="match status" value="1"/>
</dbReference>
<organism evidence="3">
    <name type="scientific">Schistosoma japonicum</name>
    <name type="common">Blood fluke</name>
    <dbReference type="NCBI Taxonomy" id="6182"/>
    <lineage>
        <taxon>Eukaryota</taxon>
        <taxon>Metazoa</taxon>
        <taxon>Spiralia</taxon>
        <taxon>Lophotrochozoa</taxon>
        <taxon>Platyhelminthes</taxon>
        <taxon>Trematoda</taxon>
        <taxon>Digenea</taxon>
        <taxon>Strigeidida</taxon>
        <taxon>Schistosomatoidea</taxon>
        <taxon>Schistosomatidae</taxon>
        <taxon>Schistosoma</taxon>
    </lineage>
</organism>
<dbReference type="InterPro" id="IPR050181">
    <property type="entry name" value="Cold_shock_domain"/>
</dbReference>
<feature type="region of interest" description="Disordered" evidence="1">
    <location>
        <begin position="115"/>
        <end position="138"/>
    </location>
</feature>
<reference evidence="3" key="1">
    <citation type="submission" date="2004-11" db="EMBL/GenBank/DDBJ databases">
        <title>The full-length cDNA sequences of Schistosoma japonicum genes.</title>
        <authorList>
            <person name="Han Z."/>
        </authorList>
    </citation>
    <scope>NUCLEOTIDE SEQUENCE</scope>
</reference>
<feature type="region of interest" description="Disordered" evidence="1">
    <location>
        <begin position="1"/>
        <end position="22"/>
    </location>
</feature>
<dbReference type="AlphaFoldDB" id="Q5DET1"/>
<reference evidence="3" key="2">
    <citation type="journal article" date="2006" name="PLoS Pathog.">
        <title>New perspectives on host-parasite interplay by comparative transcriptomic and proteomic analyses of Schistosoma japonicum.</title>
        <authorList>
            <person name="Liu F."/>
            <person name="Lu J."/>
            <person name="Hu W."/>
            <person name="Wang S.Y."/>
            <person name="Cui S.J."/>
            <person name="Chi M."/>
            <person name="Yan Q."/>
            <person name="Wang X.R."/>
            <person name="Song H.D."/>
            <person name="Xu X.N."/>
            <person name="Wang J.J."/>
            <person name="Zhang X.L."/>
            <person name="Zhang X."/>
            <person name="Wang Z.Q."/>
            <person name="Xue C.L."/>
            <person name="Brindley P.J."/>
            <person name="McManus D.P."/>
            <person name="Yang P.Y."/>
            <person name="Feng Z."/>
            <person name="Chen Z."/>
            <person name="Han Z.G."/>
        </authorList>
    </citation>
    <scope>NUCLEOTIDE SEQUENCE</scope>
</reference>